<comment type="similarity">
    <text evidence="2">Belongs to the glycosyl hydrolase 29 family.</text>
</comment>
<dbReference type="Gene3D" id="3.20.20.80">
    <property type="entry name" value="Glycosidases"/>
    <property type="match status" value="1"/>
</dbReference>
<evidence type="ECO:0000256" key="3">
    <source>
        <dbReference type="ARBA" id="ARBA00012662"/>
    </source>
</evidence>
<proteinExistence type="inferred from homology"/>
<comment type="function">
    <text evidence="1">Alpha-L-fucosidase is responsible for hydrolyzing the alpha-1,6-linked fucose joined to the reducing-end N-acetylglucosamine of the carbohydrate moieties of glycoproteins.</text>
</comment>
<dbReference type="GO" id="GO:0005764">
    <property type="term" value="C:lysosome"/>
    <property type="evidence" value="ECO:0007669"/>
    <property type="project" value="TreeGrafter"/>
</dbReference>
<dbReference type="InterPro" id="IPR016286">
    <property type="entry name" value="FUC_metazoa-typ"/>
</dbReference>
<sequence length="152" mass="16675">KSYDHNWKSTEDLLHKLADIASKGGNFLLNVGPTSEGLIPGPSVQRLAAMSEWMKVNSESIYGTTASPLGKVPWGRCTAKPGKLYLHVFDWPTNSKLEVTGLKNKVKKAYLLADKKCAKLSVRREDEDKVVVSVPSEAPDVINTVVVLELVN</sequence>
<gene>
    <name evidence="8" type="ORF">S01H1_77451</name>
</gene>
<reference evidence="8" key="1">
    <citation type="journal article" date="2014" name="Front. Microbiol.">
        <title>High frequency of phylogenetically diverse reductive dehalogenase-homologous genes in deep subseafloor sedimentary metagenomes.</title>
        <authorList>
            <person name="Kawai M."/>
            <person name="Futagami T."/>
            <person name="Toyoda A."/>
            <person name="Takaki Y."/>
            <person name="Nishi S."/>
            <person name="Hori S."/>
            <person name="Arai W."/>
            <person name="Tsubouchi T."/>
            <person name="Morono Y."/>
            <person name="Uchiyama I."/>
            <person name="Ito T."/>
            <person name="Fujiyama A."/>
            <person name="Inagaki F."/>
            <person name="Takami H."/>
        </authorList>
    </citation>
    <scope>NUCLEOTIDE SEQUENCE</scope>
    <source>
        <strain evidence="8">Expedition CK06-06</strain>
    </source>
</reference>
<dbReference type="EC" id="3.2.1.51" evidence="3"/>
<dbReference type="PRINTS" id="PR00741">
    <property type="entry name" value="GLHYDRLASE29"/>
</dbReference>
<keyword evidence="4" id="KW-0732">Signal</keyword>
<dbReference type="GO" id="GO:0006004">
    <property type="term" value="P:fucose metabolic process"/>
    <property type="evidence" value="ECO:0007669"/>
    <property type="project" value="InterPro"/>
</dbReference>
<evidence type="ECO:0000256" key="1">
    <source>
        <dbReference type="ARBA" id="ARBA00004071"/>
    </source>
</evidence>
<protein>
    <recommendedName>
        <fullName evidence="3">alpha-L-fucosidase</fullName>
        <ecNumber evidence="3">3.2.1.51</ecNumber>
    </recommendedName>
</protein>
<evidence type="ECO:0000256" key="4">
    <source>
        <dbReference type="ARBA" id="ARBA00022729"/>
    </source>
</evidence>
<name>X0YRP5_9ZZZZ</name>
<dbReference type="Pfam" id="PF01120">
    <property type="entry name" value="Alpha_L_fucos"/>
    <property type="match status" value="1"/>
</dbReference>
<dbReference type="AlphaFoldDB" id="X0YRP5"/>
<dbReference type="SUPFAM" id="SSF51445">
    <property type="entry name" value="(Trans)glycosidases"/>
    <property type="match status" value="1"/>
</dbReference>
<dbReference type="EMBL" id="BARS01052053">
    <property type="protein sequence ID" value="GAG51058.1"/>
    <property type="molecule type" value="Genomic_DNA"/>
</dbReference>
<keyword evidence="5" id="KW-0378">Hydrolase</keyword>
<comment type="caution">
    <text evidence="8">The sequence shown here is derived from an EMBL/GenBank/DDBJ whole genome shotgun (WGS) entry which is preliminary data.</text>
</comment>
<dbReference type="GO" id="GO:0004560">
    <property type="term" value="F:alpha-L-fucosidase activity"/>
    <property type="evidence" value="ECO:0007669"/>
    <property type="project" value="InterPro"/>
</dbReference>
<organism evidence="8">
    <name type="scientific">marine sediment metagenome</name>
    <dbReference type="NCBI Taxonomy" id="412755"/>
    <lineage>
        <taxon>unclassified sequences</taxon>
        <taxon>metagenomes</taxon>
        <taxon>ecological metagenomes</taxon>
    </lineage>
</organism>
<dbReference type="GO" id="GO:0016139">
    <property type="term" value="P:glycoside catabolic process"/>
    <property type="evidence" value="ECO:0007669"/>
    <property type="project" value="TreeGrafter"/>
</dbReference>
<feature type="non-terminal residue" evidence="8">
    <location>
        <position position="1"/>
    </location>
</feature>
<dbReference type="InterPro" id="IPR013780">
    <property type="entry name" value="Glyco_hydro_b"/>
</dbReference>
<evidence type="ECO:0000256" key="6">
    <source>
        <dbReference type="ARBA" id="ARBA00023295"/>
    </source>
</evidence>
<dbReference type="Gene3D" id="2.60.40.1180">
    <property type="entry name" value="Golgi alpha-mannosidase II"/>
    <property type="match status" value="1"/>
</dbReference>
<evidence type="ECO:0000259" key="7">
    <source>
        <dbReference type="Pfam" id="PF01120"/>
    </source>
</evidence>
<dbReference type="InterPro" id="IPR000933">
    <property type="entry name" value="Glyco_hydro_29"/>
</dbReference>
<evidence type="ECO:0000256" key="5">
    <source>
        <dbReference type="ARBA" id="ARBA00022801"/>
    </source>
</evidence>
<evidence type="ECO:0000256" key="2">
    <source>
        <dbReference type="ARBA" id="ARBA00007951"/>
    </source>
</evidence>
<evidence type="ECO:0000313" key="8">
    <source>
        <dbReference type="EMBL" id="GAG51058.1"/>
    </source>
</evidence>
<dbReference type="InterPro" id="IPR017853">
    <property type="entry name" value="GH"/>
</dbReference>
<keyword evidence="6" id="KW-0326">Glycosidase</keyword>
<dbReference type="InterPro" id="IPR057739">
    <property type="entry name" value="Glyco_hydro_29_N"/>
</dbReference>
<feature type="domain" description="Glycoside hydrolase family 29 N-terminal" evidence="7">
    <location>
        <begin position="5"/>
        <end position="59"/>
    </location>
</feature>
<accession>X0YRP5</accession>
<dbReference type="PANTHER" id="PTHR10030:SF37">
    <property type="entry name" value="ALPHA-L-FUCOSIDASE-RELATED"/>
    <property type="match status" value="1"/>
</dbReference>
<dbReference type="PANTHER" id="PTHR10030">
    <property type="entry name" value="ALPHA-L-FUCOSIDASE"/>
    <property type="match status" value="1"/>
</dbReference>